<protein>
    <submittedName>
        <fullName evidence="1">Protein of hypothetical function DUF1415</fullName>
    </submittedName>
</protein>
<dbReference type="OrthoDB" id="277390at2"/>
<evidence type="ECO:0000313" key="1">
    <source>
        <dbReference type="EMBL" id="EGY52322.1"/>
    </source>
</evidence>
<dbReference type="Pfam" id="PF07209">
    <property type="entry name" value="DUF1415"/>
    <property type="match status" value="1"/>
</dbReference>
<dbReference type="Proteomes" id="UP000003019">
    <property type="component" value="Unassembled WGS sequence"/>
</dbReference>
<dbReference type="HOGENOM" id="CLU_093792_0_0_4"/>
<reference evidence="1 2" key="1">
    <citation type="submission" date="2011-05" db="EMBL/GenBank/DDBJ databases">
        <authorList>
            <person name="Muzny D."/>
            <person name="Qin X."/>
            <person name="Deng J."/>
            <person name="Jiang H."/>
            <person name="Liu Y."/>
            <person name="Qu J."/>
            <person name="Song X.-Z."/>
            <person name="Zhang L."/>
            <person name="Thornton R."/>
            <person name="Coyle M."/>
            <person name="Francisco L."/>
            <person name="Jackson L."/>
            <person name="Javaid M."/>
            <person name="Korchina V."/>
            <person name="Kovar C."/>
            <person name="Mata R."/>
            <person name="Mathew T."/>
            <person name="Ngo R."/>
            <person name="Nguyen L."/>
            <person name="Nguyen N."/>
            <person name="Okwuonu G."/>
            <person name="Ongeri F."/>
            <person name="Pham C."/>
            <person name="Simmons D."/>
            <person name="Wilczek-Boney K."/>
            <person name="Hale W."/>
            <person name="Jakkamsetti A."/>
            <person name="Pham P."/>
            <person name="Ruth R."/>
            <person name="San Lucas F."/>
            <person name="Warren J."/>
            <person name="Zhang J."/>
            <person name="Zhao Z."/>
            <person name="Zhou C."/>
            <person name="Zhu D."/>
            <person name="Lee S."/>
            <person name="Bess C."/>
            <person name="Blankenburg K."/>
            <person name="Forbes L."/>
            <person name="Fu Q."/>
            <person name="Gubbala S."/>
            <person name="Hirani K."/>
            <person name="Jayaseelan J.C."/>
            <person name="Lara F."/>
            <person name="Munidasa M."/>
            <person name="Palculict T."/>
            <person name="Patil S."/>
            <person name="Pu L.-L."/>
            <person name="Saada N."/>
            <person name="Tang L."/>
            <person name="Weissenberger G."/>
            <person name="Zhu Y."/>
            <person name="Hemphill L."/>
            <person name="Shang Y."/>
            <person name="Youmans B."/>
            <person name="Ayvaz T."/>
            <person name="Ross M."/>
            <person name="Santibanez J."/>
            <person name="Aqrawi P."/>
            <person name="Gross S."/>
            <person name="Joshi V."/>
            <person name="Fowler G."/>
            <person name="Nazareth L."/>
            <person name="Reid J."/>
            <person name="Worley K."/>
            <person name="Petrosino J."/>
            <person name="Highlander S."/>
            <person name="Gibbs R."/>
        </authorList>
    </citation>
    <scope>NUCLEOTIDE SEQUENCE [LARGE SCALE GENOMIC DNA]</scope>
    <source>
        <strain evidence="1 2">871</strain>
    </source>
</reference>
<dbReference type="InterPro" id="IPR009858">
    <property type="entry name" value="DUF1415"/>
</dbReference>
<evidence type="ECO:0000313" key="2">
    <source>
        <dbReference type="Proteomes" id="UP000003019"/>
    </source>
</evidence>
<dbReference type="AlphaFoldDB" id="G4CIL7"/>
<dbReference type="PATRIC" id="fig|1032488.3.peg.1378"/>
<dbReference type="STRING" id="1032488.HMPREF9371_1456"/>
<sequence>MNAVPDEAAVLADTRHWLEAAVIGLNLCPFAKAPYVKGRVRIAVSRARHLDAFLEDLDRELQYLASVASEEVETTLLVHPTLFPDFLLFNDMLELADAAVADNGLEGVLQIAPFHPDFQFADTEADDIGNYTNRSPYPTLHLIREDSIAKAAEAFPDAAEIFERNIALLEEMGREGWDSLGVARACPHKREPS</sequence>
<gene>
    <name evidence="1" type="ORF">HMPREF9371_1456</name>
</gene>
<name>G4CIL7_9NEIS</name>
<dbReference type="RefSeq" id="WP_009119146.1">
    <property type="nucleotide sequence ID" value="NZ_JH164926.1"/>
</dbReference>
<keyword evidence="2" id="KW-1185">Reference proteome</keyword>
<comment type="caution">
    <text evidence="1">The sequence shown here is derived from an EMBL/GenBank/DDBJ whole genome shotgun (WGS) entry which is preliminary data.</text>
</comment>
<organism evidence="1 2">
    <name type="scientific">Neisseria shayeganii 871</name>
    <dbReference type="NCBI Taxonomy" id="1032488"/>
    <lineage>
        <taxon>Bacteria</taxon>
        <taxon>Pseudomonadati</taxon>
        <taxon>Pseudomonadota</taxon>
        <taxon>Betaproteobacteria</taxon>
        <taxon>Neisseriales</taxon>
        <taxon>Neisseriaceae</taxon>
        <taxon>Neisseria</taxon>
    </lineage>
</organism>
<proteinExistence type="predicted"/>
<dbReference type="EMBL" id="AGAY01000053">
    <property type="protein sequence ID" value="EGY52322.1"/>
    <property type="molecule type" value="Genomic_DNA"/>
</dbReference>
<accession>G4CIL7</accession>